<protein>
    <submittedName>
        <fullName evidence="1">Uncharacterized protein</fullName>
    </submittedName>
</protein>
<accession>A0ABN3XRM4</accession>
<evidence type="ECO:0000313" key="2">
    <source>
        <dbReference type="Proteomes" id="UP001499930"/>
    </source>
</evidence>
<name>A0ABN3XRM4_9ACTN</name>
<sequence>MQVGEEHLALAHPVVLLGDRFLDLQDQVPLGPHVVGRVHDGRAHVPEVGVGDGGPQPGVLLDEDPVAVPDELVRSGGRQGHAVLVVLDLAGN</sequence>
<evidence type="ECO:0000313" key="1">
    <source>
        <dbReference type="EMBL" id="GAA2984607.1"/>
    </source>
</evidence>
<keyword evidence="2" id="KW-1185">Reference proteome</keyword>
<organism evidence="1 2">
    <name type="scientific">Streptosporangium longisporum</name>
    <dbReference type="NCBI Taxonomy" id="46187"/>
    <lineage>
        <taxon>Bacteria</taxon>
        <taxon>Bacillati</taxon>
        <taxon>Actinomycetota</taxon>
        <taxon>Actinomycetes</taxon>
        <taxon>Streptosporangiales</taxon>
        <taxon>Streptosporangiaceae</taxon>
        <taxon>Streptosporangium</taxon>
    </lineage>
</organism>
<gene>
    <name evidence="1" type="ORF">GCM10017559_00220</name>
</gene>
<dbReference type="EMBL" id="BAAAWD010000001">
    <property type="protein sequence ID" value="GAA2984607.1"/>
    <property type="molecule type" value="Genomic_DNA"/>
</dbReference>
<dbReference type="Proteomes" id="UP001499930">
    <property type="component" value="Unassembled WGS sequence"/>
</dbReference>
<comment type="caution">
    <text evidence="1">The sequence shown here is derived from an EMBL/GenBank/DDBJ whole genome shotgun (WGS) entry which is preliminary data.</text>
</comment>
<reference evidence="1 2" key="1">
    <citation type="journal article" date="2019" name="Int. J. Syst. Evol. Microbiol.">
        <title>The Global Catalogue of Microorganisms (GCM) 10K type strain sequencing project: providing services to taxonomists for standard genome sequencing and annotation.</title>
        <authorList>
            <consortium name="The Broad Institute Genomics Platform"/>
            <consortium name="The Broad Institute Genome Sequencing Center for Infectious Disease"/>
            <person name="Wu L."/>
            <person name="Ma J."/>
        </authorList>
    </citation>
    <scope>NUCLEOTIDE SEQUENCE [LARGE SCALE GENOMIC DNA]</scope>
    <source>
        <strain evidence="1 2">JCM 3106</strain>
    </source>
</reference>
<proteinExistence type="predicted"/>